<dbReference type="SUPFAM" id="SSF51556">
    <property type="entry name" value="Metallo-dependent hydrolases"/>
    <property type="match status" value="1"/>
</dbReference>
<dbReference type="Gene3D" id="2.30.40.10">
    <property type="entry name" value="Urease, subunit C, domain 1"/>
    <property type="match status" value="1"/>
</dbReference>
<dbReference type="RefSeq" id="XP_024718383.1">
    <property type="nucleotide sequence ID" value="XM_024867689.1"/>
</dbReference>
<gene>
    <name evidence="3" type="ORF">M430DRAFT_44319</name>
</gene>
<reference evidence="3 4" key="1">
    <citation type="journal article" date="2018" name="New Phytol.">
        <title>Comparative genomics and transcriptomics depict ericoid mycorrhizal fungi as versatile saprotrophs and plant mutualists.</title>
        <authorList>
            <person name="Martino E."/>
            <person name="Morin E."/>
            <person name="Grelet G.A."/>
            <person name="Kuo A."/>
            <person name="Kohler A."/>
            <person name="Daghino S."/>
            <person name="Barry K.W."/>
            <person name="Cichocki N."/>
            <person name="Clum A."/>
            <person name="Dockter R.B."/>
            <person name="Hainaut M."/>
            <person name="Kuo R.C."/>
            <person name="LaButti K."/>
            <person name="Lindahl B.D."/>
            <person name="Lindquist E.A."/>
            <person name="Lipzen A."/>
            <person name="Khouja H.R."/>
            <person name="Magnuson J."/>
            <person name="Murat C."/>
            <person name="Ohm R.A."/>
            <person name="Singer S.W."/>
            <person name="Spatafora J.W."/>
            <person name="Wang M."/>
            <person name="Veneault-Fourrey C."/>
            <person name="Henrissat B."/>
            <person name="Grigoriev I.V."/>
            <person name="Martin F.M."/>
            <person name="Perotto S."/>
        </authorList>
    </citation>
    <scope>NUCLEOTIDE SEQUENCE [LARGE SCALE GENOMIC DNA]</scope>
    <source>
        <strain evidence="3 4">ATCC 22711</strain>
    </source>
</reference>
<keyword evidence="1" id="KW-0732">Signal</keyword>
<dbReference type="PANTHER" id="PTHR22642:SF2">
    <property type="entry name" value="PROTEIN LONG AFTER FAR-RED 3"/>
    <property type="match status" value="1"/>
</dbReference>
<evidence type="ECO:0000313" key="3">
    <source>
        <dbReference type="EMBL" id="PSS12385.1"/>
    </source>
</evidence>
<feature type="domain" description="Amidohydrolase 3" evidence="2">
    <location>
        <begin position="85"/>
        <end position="585"/>
    </location>
</feature>
<dbReference type="Pfam" id="PF07969">
    <property type="entry name" value="Amidohydro_3"/>
    <property type="match status" value="1"/>
</dbReference>
<accession>A0A2T3AUN4</accession>
<keyword evidence="4" id="KW-1185">Reference proteome</keyword>
<dbReference type="STRING" id="857342.A0A2T3AUN4"/>
<evidence type="ECO:0000256" key="1">
    <source>
        <dbReference type="SAM" id="SignalP"/>
    </source>
</evidence>
<dbReference type="GO" id="GO:0016810">
    <property type="term" value="F:hydrolase activity, acting on carbon-nitrogen (but not peptide) bonds"/>
    <property type="evidence" value="ECO:0007669"/>
    <property type="project" value="InterPro"/>
</dbReference>
<dbReference type="GeneID" id="36575770"/>
<dbReference type="PANTHER" id="PTHR22642">
    <property type="entry name" value="IMIDAZOLONEPROPIONASE"/>
    <property type="match status" value="1"/>
</dbReference>
<dbReference type="Proteomes" id="UP000241818">
    <property type="component" value="Unassembled WGS sequence"/>
</dbReference>
<evidence type="ECO:0000313" key="4">
    <source>
        <dbReference type="Proteomes" id="UP000241818"/>
    </source>
</evidence>
<dbReference type="SUPFAM" id="SSF51338">
    <property type="entry name" value="Composite domain of metallo-dependent hydrolases"/>
    <property type="match status" value="1"/>
</dbReference>
<feature type="chain" id="PRO_5015474557" description="Amidohydrolase 3 domain-containing protein" evidence="1">
    <location>
        <begin position="25"/>
        <end position="626"/>
    </location>
</feature>
<dbReference type="AlphaFoldDB" id="A0A2T3AUN4"/>
<dbReference type="InParanoid" id="A0A2T3AUN4"/>
<dbReference type="InterPro" id="IPR033932">
    <property type="entry name" value="YtcJ-like"/>
</dbReference>
<evidence type="ECO:0000259" key="2">
    <source>
        <dbReference type="Pfam" id="PF07969"/>
    </source>
</evidence>
<dbReference type="EMBL" id="KZ679015">
    <property type="protein sequence ID" value="PSS12385.1"/>
    <property type="molecule type" value="Genomic_DNA"/>
</dbReference>
<dbReference type="OrthoDB" id="3501663at2759"/>
<protein>
    <recommendedName>
        <fullName evidence="2">Amidohydrolase 3 domain-containing protein</fullName>
    </recommendedName>
</protein>
<dbReference type="InterPro" id="IPR011059">
    <property type="entry name" value="Metal-dep_hydrolase_composite"/>
</dbReference>
<dbReference type="Gene3D" id="3.10.310.70">
    <property type="match status" value="1"/>
</dbReference>
<sequence>MESRARGITVLGVLSTALLALVASSILKDVSESSLYCVSRDSPFFVTTLNPSVPQASCFRIQQGIFTEVLTEEPTSIDEEITVLNGYVLPGIIESHGHILQYGEMLESVSLYGAQSVGEVRARIKDFLKAHDGGGYGTREKWIRGVGWDQAYFGGVMPTAEELGAEPTLADLYIMLDRVDVHCVWTSNKVLDLLPKPLPDAPPGGVIVKDPGLGVFCDNAMDAIILPLAPKPNTAQKTRWFQTAMAELNKVGIVGVGDAGMRAKDVSILESMAENQELSIRINVMLECVERNTFCPDEVRGLKLLDSPSGLGDHTLMLGGVKIFADGALGSWGAALLKPYTDKPETSGTMLINETELTTVVNQWFDAGFQVNVHAIGDRANRAAVDAFESALGPNCEACNEGRRLRIEHAQIIDPEDQLRISKMGIIPSIQPTHATSDMAYALSRLGPERLSHSAYRMASLFPSQKVVDSGYPGPVLGSDFPVEPPNPFHGMYAAVTRLNPATGTSPSGEGGWYPQEALTVEQALLGFTKNAAYGWFQEDRAGAIEVGRWADFIVVDRNIWEDVSGRSLKDLTVRETWMGGRRVYPRQDFQVKGGPKASFKEAIMAVQTSLAQLFKRMMGGTGQEL</sequence>
<proteinExistence type="predicted"/>
<dbReference type="CDD" id="cd01300">
    <property type="entry name" value="YtcJ_like"/>
    <property type="match status" value="1"/>
</dbReference>
<dbReference type="InterPro" id="IPR013108">
    <property type="entry name" value="Amidohydro_3"/>
</dbReference>
<name>A0A2T3AUN4_AMORE</name>
<dbReference type="Gene3D" id="3.20.20.140">
    <property type="entry name" value="Metal-dependent hydrolases"/>
    <property type="match status" value="1"/>
</dbReference>
<feature type="signal peptide" evidence="1">
    <location>
        <begin position="1"/>
        <end position="24"/>
    </location>
</feature>
<dbReference type="InterPro" id="IPR032466">
    <property type="entry name" value="Metal_Hydrolase"/>
</dbReference>
<organism evidence="3 4">
    <name type="scientific">Amorphotheca resinae ATCC 22711</name>
    <dbReference type="NCBI Taxonomy" id="857342"/>
    <lineage>
        <taxon>Eukaryota</taxon>
        <taxon>Fungi</taxon>
        <taxon>Dikarya</taxon>
        <taxon>Ascomycota</taxon>
        <taxon>Pezizomycotina</taxon>
        <taxon>Leotiomycetes</taxon>
        <taxon>Helotiales</taxon>
        <taxon>Amorphothecaceae</taxon>
        <taxon>Amorphotheca</taxon>
    </lineage>
</organism>
<feature type="non-terminal residue" evidence="3">
    <location>
        <position position="1"/>
    </location>
</feature>